<evidence type="ECO:0000256" key="1">
    <source>
        <dbReference type="ARBA" id="ARBA00004571"/>
    </source>
</evidence>
<feature type="domain" description="TonB-dependent receptor plug" evidence="9">
    <location>
        <begin position="121"/>
        <end position="228"/>
    </location>
</feature>
<dbReference type="Pfam" id="PF07715">
    <property type="entry name" value="Plug"/>
    <property type="match status" value="1"/>
</dbReference>
<gene>
    <name evidence="10" type="ORF">ACFSKL_01345</name>
</gene>
<comment type="caution">
    <text evidence="10">The sequence shown here is derived from an EMBL/GenBank/DDBJ whole genome shotgun (WGS) entry which is preliminary data.</text>
</comment>
<dbReference type="EMBL" id="JBHUHR010000002">
    <property type="protein sequence ID" value="MFD2033410.1"/>
    <property type="molecule type" value="Genomic_DNA"/>
</dbReference>
<keyword evidence="6 7" id="KW-0998">Cell outer membrane</keyword>
<evidence type="ECO:0000256" key="3">
    <source>
        <dbReference type="ARBA" id="ARBA00022452"/>
    </source>
</evidence>
<keyword evidence="4 7" id="KW-0812">Transmembrane</keyword>
<keyword evidence="8" id="KW-0732">Signal</keyword>
<keyword evidence="5 7" id="KW-0472">Membrane</keyword>
<evidence type="ECO:0000259" key="9">
    <source>
        <dbReference type="Pfam" id="PF07715"/>
    </source>
</evidence>
<evidence type="ECO:0000313" key="10">
    <source>
        <dbReference type="EMBL" id="MFD2033410.1"/>
    </source>
</evidence>
<dbReference type="NCBIfam" id="TIGR04057">
    <property type="entry name" value="SusC_RagA_signa"/>
    <property type="match status" value="1"/>
</dbReference>
<dbReference type="Proteomes" id="UP001597361">
    <property type="component" value="Unassembled WGS sequence"/>
</dbReference>
<keyword evidence="11" id="KW-1185">Reference proteome</keyword>
<evidence type="ECO:0000256" key="5">
    <source>
        <dbReference type="ARBA" id="ARBA00023136"/>
    </source>
</evidence>
<dbReference type="Gene3D" id="2.170.130.10">
    <property type="entry name" value="TonB-dependent receptor, plug domain"/>
    <property type="match status" value="1"/>
</dbReference>
<dbReference type="InterPro" id="IPR039426">
    <property type="entry name" value="TonB-dep_rcpt-like"/>
</dbReference>
<feature type="chain" id="PRO_5045851448" evidence="8">
    <location>
        <begin position="25"/>
        <end position="993"/>
    </location>
</feature>
<dbReference type="InterPro" id="IPR008969">
    <property type="entry name" value="CarboxyPept-like_regulatory"/>
</dbReference>
<comment type="similarity">
    <text evidence="7">Belongs to the TonB-dependent receptor family.</text>
</comment>
<evidence type="ECO:0000256" key="8">
    <source>
        <dbReference type="SAM" id="SignalP"/>
    </source>
</evidence>
<reference evidence="11" key="1">
    <citation type="journal article" date="2019" name="Int. J. Syst. Evol. Microbiol.">
        <title>The Global Catalogue of Microorganisms (GCM) 10K type strain sequencing project: providing services to taxonomists for standard genome sequencing and annotation.</title>
        <authorList>
            <consortium name="The Broad Institute Genomics Platform"/>
            <consortium name="The Broad Institute Genome Sequencing Center for Infectious Disease"/>
            <person name="Wu L."/>
            <person name="Ma J."/>
        </authorList>
    </citation>
    <scope>NUCLEOTIDE SEQUENCE [LARGE SCALE GENOMIC DNA]</scope>
    <source>
        <strain evidence="11">CGMCC 1.15180</strain>
    </source>
</reference>
<feature type="signal peptide" evidence="8">
    <location>
        <begin position="1"/>
        <end position="24"/>
    </location>
</feature>
<keyword evidence="3 7" id="KW-1134">Transmembrane beta strand</keyword>
<dbReference type="SUPFAM" id="SSF56935">
    <property type="entry name" value="Porins"/>
    <property type="match status" value="1"/>
</dbReference>
<dbReference type="RefSeq" id="WP_376882724.1">
    <property type="nucleotide sequence ID" value="NZ_JBHUHR010000002.1"/>
</dbReference>
<evidence type="ECO:0000256" key="2">
    <source>
        <dbReference type="ARBA" id="ARBA00022448"/>
    </source>
</evidence>
<proteinExistence type="inferred from homology"/>
<dbReference type="Pfam" id="PF13715">
    <property type="entry name" value="CarbopepD_reg_2"/>
    <property type="match status" value="1"/>
</dbReference>
<dbReference type="InterPro" id="IPR012910">
    <property type="entry name" value="Plug_dom"/>
</dbReference>
<dbReference type="SUPFAM" id="SSF49464">
    <property type="entry name" value="Carboxypeptidase regulatory domain-like"/>
    <property type="match status" value="1"/>
</dbReference>
<accession>A0ABW4VIT9</accession>
<organism evidence="10 11">
    <name type="scientific">Belliella marina</name>
    <dbReference type="NCBI Taxonomy" id="1644146"/>
    <lineage>
        <taxon>Bacteria</taxon>
        <taxon>Pseudomonadati</taxon>
        <taxon>Bacteroidota</taxon>
        <taxon>Cytophagia</taxon>
        <taxon>Cytophagales</taxon>
        <taxon>Cyclobacteriaceae</taxon>
        <taxon>Belliella</taxon>
    </lineage>
</organism>
<protein>
    <submittedName>
        <fullName evidence="10">SusC/RagA family TonB-linked outer membrane protein</fullName>
    </submittedName>
</protein>
<dbReference type="InterPro" id="IPR023996">
    <property type="entry name" value="TonB-dep_OMP_SusC/RagA"/>
</dbReference>
<evidence type="ECO:0000256" key="4">
    <source>
        <dbReference type="ARBA" id="ARBA00022692"/>
    </source>
</evidence>
<evidence type="ECO:0000256" key="7">
    <source>
        <dbReference type="PROSITE-ProRule" id="PRU01360"/>
    </source>
</evidence>
<dbReference type="NCBIfam" id="TIGR04056">
    <property type="entry name" value="OMP_RagA_SusC"/>
    <property type="match status" value="1"/>
</dbReference>
<keyword evidence="2 7" id="KW-0813">Transport</keyword>
<evidence type="ECO:0000313" key="11">
    <source>
        <dbReference type="Proteomes" id="UP001597361"/>
    </source>
</evidence>
<sequence>MKKLIQRIVFLSVCFLALANFAEAQNQTITIEGVVKEAGNGEPIPGVTIIEKSTNNGTVTDIDGNFSINVSSPNAILLVSFIGFSSQEVSVANKSFIEVSLKEDISQLDEVVVVGYGTQKRSDITGSVASVPKDRLSNLPVTDITQAIQGTTAGLMVTQGSSVPGSVGGMQIRGVNSINAGTSPFLVVDGSPFFGSINDISPTDVESIEILKDASAVAIYGTRGSNGVILITTKRGSTSAGKPRVNYSAYTGFEGIANLLTPMGPDAYVQKYADFLTANNLSMTNILPNAAEVENYNNGITTDWMDVATQQGRITEHNLSISGGTENVQYFVSGSKVDQEGVVKGYQFGRASFRTNIDAKINDFIKIGTSAFFTDRNHDGGRVNLLLASAMSPYSRPTDDDGEYIIFPMAPEQLFQNPMLGLTVDRQDRRKTLSGGAYVDITPGFIPGLTYRLNGNYTYNIDRFAEYTGRKAFDLNGSAHIWNRETTNWVLENILTYSKQIGEHSLNFTGLYSAQQVDVFRNDSRSRIFVNDALSFNKLSAGSTQLADSEANSYTMLSQMIRVNYSYMSKYLLTATARRDGYSAFGVNTDKYAVFPSIALGWNIHNEGFMANANSVGELKLRLSHGQSGNMAIPVNRTATTANTILLPFDGAPHTGVIFDRMGNIDLNWETTTSTNLALDFGVVQNRVRGTVEVYKSITDDILLERNLPNITGYQNVWVNLGKMQNLGFEFTLNTVNIENENFTWETSLNYSRYRNEILDLYGDGRDDVGNRWFIGQPLRVIFDYEKIGIWQTGEEVAGHDPVARPGDLKYKDQNGDGVINDQDRVVLGQRDPLWVGGLTNNFRYKNFHLSIFLQAVKGGLKGNRDLSYADEAGRRNIPQEIGYWTPENQDNYWPGLGAFRNYRGYQFAEDFSFLRIKDVRLSYVVPKEFLSRYHIEGLTVYMAGRNLHTFTKWVGWDPEMNYYPRGSSDSQGSWTNNYPLVRTVSLGINLTL</sequence>
<evidence type="ECO:0000256" key="6">
    <source>
        <dbReference type="ARBA" id="ARBA00023237"/>
    </source>
</evidence>
<name>A0ABW4VIT9_9BACT</name>
<dbReference type="PROSITE" id="PS52016">
    <property type="entry name" value="TONB_DEPENDENT_REC_3"/>
    <property type="match status" value="1"/>
</dbReference>
<dbReference type="InterPro" id="IPR023997">
    <property type="entry name" value="TonB-dep_OMP_SusC/RagA_CS"/>
</dbReference>
<comment type="subcellular location">
    <subcellularLocation>
        <location evidence="1 7">Cell outer membrane</location>
        <topology evidence="1 7">Multi-pass membrane protein</topology>
    </subcellularLocation>
</comment>
<dbReference type="Gene3D" id="2.40.170.20">
    <property type="entry name" value="TonB-dependent receptor, beta-barrel domain"/>
    <property type="match status" value="1"/>
</dbReference>
<dbReference type="InterPro" id="IPR037066">
    <property type="entry name" value="Plug_dom_sf"/>
</dbReference>
<dbReference type="InterPro" id="IPR036942">
    <property type="entry name" value="Beta-barrel_TonB_sf"/>
</dbReference>
<dbReference type="Gene3D" id="2.60.40.1120">
    <property type="entry name" value="Carboxypeptidase-like, regulatory domain"/>
    <property type="match status" value="1"/>
</dbReference>